<proteinExistence type="predicted"/>
<evidence type="ECO:0000313" key="1">
    <source>
        <dbReference type="EMBL" id="KKK74823.1"/>
    </source>
</evidence>
<dbReference type="AlphaFoldDB" id="A0A0F8Y0L6"/>
<dbReference type="EMBL" id="LAZR01056135">
    <property type="protein sequence ID" value="KKK74823.1"/>
    <property type="molecule type" value="Genomic_DNA"/>
</dbReference>
<accession>A0A0F8Y0L6</accession>
<protein>
    <submittedName>
        <fullName evidence="1">Uncharacterized protein</fullName>
    </submittedName>
</protein>
<gene>
    <name evidence="1" type="ORF">LCGC14_2879900</name>
</gene>
<sequence length="388" mass="45334">FYAVRNILLEELGKEYEIYSFKRISEVTNYVVNRIIRLRTKDRYTIKEISHKVKLTISTISKILKDRLKDVYSGYSTPQTFVSKNDVETIVQLRKKNTSLLNIREELKIPLPLISLILKCELKDKYKKYYARRITSHMRRRVLTLHILKASPEEISQITNLSLGTINHIFLNPLNTIYDMIILEIQPGRADINLEDCSSFYQAIYNKIKRYTKYKNPLKLAPIAIFFYLKSRNVFVTTNEFIIAANLTRKEFRKGFTSIYPFCRNIAHINHRSIIYFLIDQIQEEFDLPDSFGSASKFIFQKFGHLLMNTKPEITAGVVCILSLLKLKIHSVKLITICKTLGFQMSAALYQVKNNLLKRVGIKGFHGFRKTPQLIEPLLQEIPFQVSY</sequence>
<comment type="caution">
    <text evidence="1">The sequence shown here is derived from an EMBL/GenBank/DDBJ whole genome shotgun (WGS) entry which is preliminary data.</text>
</comment>
<name>A0A0F8Y0L6_9ZZZZ</name>
<reference evidence="1" key="1">
    <citation type="journal article" date="2015" name="Nature">
        <title>Complex archaea that bridge the gap between prokaryotes and eukaryotes.</title>
        <authorList>
            <person name="Spang A."/>
            <person name="Saw J.H."/>
            <person name="Jorgensen S.L."/>
            <person name="Zaremba-Niedzwiedzka K."/>
            <person name="Martijn J."/>
            <person name="Lind A.E."/>
            <person name="van Eijk R."/>
            <person name="Schleper C."/>
            <person name="Guy L."/>
            <person name="Ettema T.J."/>
        </authorList>
    </citation>
    <scope>NUCLEOTIDE SEQUENCE</scope>
</reference>
<feature type="non-terminal residue" evidence="1">
    <location>
        <position position="1"/>
    </location>
</feature>
<organism evidence="1">
    <name type="scientific">marine sediment metagenome</name>
    <dbReference type="NCBI Taxonomy" id="412755"/>
    <lineage>
        <taxon>unclassified sequences</taxon>
        <taxon>metagenomes</taxon>
        <taxon>ecological metagenomes</taxon>
    </lineage>
</organism>